<dbReference type="Gene3D" id="3.40.630.40">
    <property type="entry name" value="Zn-dependent exopeptidases"/>
    <property type="match status" value="1"/>
</dbReference>
<proteinExistence type="predicted"/>
<organism evidence="5 6">
    <name type="scientific">Vibrio alginolyticus</name>
    <dbReference type="NCBI Taxonomy" id="663"/>
    <lineage>
        <taxon>Bacteria</taxon>
        <taxon>Pseudomonadati</taxon>
        <taxon>Pseudomonadota</taxon>
        <taxon>Gammaproteobacteria</taxon>
        <taxon>Vibrionales</taxon>
        <taxon>Vibrionaceae</taxon>
        <taxon>Vibrio</taxon>
    </lineage>
</organism>
<dbReference type="GO" id="GO:0030288">
    <property type="term" value="C:outer membrane-bounded periplasmic space"/>
    <property type="evidence" value="ECO:0007669"/>
    <property type="project" value="TreeGrafter"/>
</dbReference>
<dbReference type="InterPro" id="IPR050695">
    <property type="entry name" value="N-acetylmuramoyl_amidase_3"/>
</dbReference>
<dbReference type="OrthoDB" id="957753at2"/>
<comment type="catalytic activity">
    <reaction evidence="1">
        <text>Hydrolyzes the link between N-acetylmuramoyl residues and L-amino acid residues in certain cell-wall glycopeptides.</text>
        <dbReference type="EC" id="3.5.1.28"/>
    </reaction>
</comment>
<evidence type="ECO:0000259" key="4">
    <source>
        <dbReference type="SMART" id="SM00646"/>
    </source>
</evidence>
<gene>
    <name evidence="5" type="ORF">F0254_23855</name>
</gene>
<evidence type="ECO:0000256" key="1">
    <source>
        <dbReference type="ARBA" id="ARBA00001561"/>
    </source>
</evidence>
<keyword evidence="3" id="KW-0378">Hydrolase</keyword>
<dbReference type="GO" id="GO:0008745">
    <property type="term" value="F:N-acetylmuramoyl-L-alanine amidase activity"/>
    <property type="evidence" value="ECO:0007669"/>
    <property type="project" value="UniProtKB-EC"/>
</dbReference>
<dbReference type="GO" id="GO:0009253">
    <property type="term" value="P:peptidoglycan catabolic process"/>
    <property type="evidence" value="ECO:0007669"/>
    <property type="project" value="InterPro"/>
</dbReference>
<feature type="domain" description="MurNAc-LAA" evidence="4">
    <location>
        <begin position="63"/>
        <end position="176"/>
    </location>
</feature>
<evidence type="ECO:0000256" key="3">
    <source>
        <dbReference type="ARBA" id="ARBA00022801"/>
    </source>
</evidence>
<dbReference type="AlphaFoldDB" id="A0A0P7ES77"/>
<sequence>MKKVCIVVGHSFKDGGAYNETFGMNEYGYNHPLASLLAAELHKRDILPVIMYRDTYSRMIGDVNESGADYAIELHCNSVANKSVQGSETLHWHKSDKSQALAQRLQKAVAGLIGQRDRGLKPISNTGTDTRGWRFLMKTKMPAVILEPFFLSNDESLQKGLELREKLAVALAEAFAEHIKESN</sequence>
<reference evidence="5 6" key="1">
    <citation type="submission" date="2019-09" db="EMBL/GenBank/DDBJ databases">
        <title>Draft genome sequencing and comparative genomics of hatchery-associated Vibrios.</title>
        <authorList>
            <person name="Kehlet-Delgado H."/>
            <person name="Mueller R.S."/>
        </authorList>
    </citation>
    <scope>NUCLEOTIDE SEQUENCE [LARGE SCALE GENOMIC DNA]</scope>
    <source>
        <strain evidence="5 6">081416A</strain>
    </source>
</reference>
<dbReference type="Proteomes" id="UP000532247">
    <property type="component" value="Unassembled WGS sequence"/>
</dbReference>
<dbReference type="Pfam" id="PF01520">
    <property type="entry name" value="Amidase_3"/>
    <property type="match status" value="1"/>
</dbReference>
<dbReference type="InterPro" id="IPR002508">
    <property type="entry name" value="MurNAc-LAA_cat"/>
</dbReference>
<dbReference type="SMART" id="SM00646">
    <property type="entry name" value="Ami_3"/>
    <property type="match status" value="1"/>
</dbReference>
<comment type="caution">
    <text evidence="5">The sequence shown here is derived from an EMBL/GenBank/DDBJ whole genome shotgun (WGS) entry which is preliminary data.</text>
</comment>
<name>A0A0P7ES77_VIBAL</name>
<evidence type="ECO:0000313" key="5">
    <source>
        <dbReference type="EMBL" id="NOI11855.1"/>
    </source>
</evidence>
<dbReference type="PANTHER" id="PTHR30404">
    <property type="entry name" value="N-ACETYLMURAMOYL-L-ALANINE AMIDASE"/>
    <property type="match status" value="1"/>
</dbReference>
<dbReference type="EC" id="3.5.1.28" evidence="2"/>
<dbReference type="SUPFAM" id="SSF53187">
    <property type="entry name" value="Zn-dependent exopeptidases"/>
    <property type="match status" value="1"/>
</dbReference>
<accession>A0A0P7ES77</accession>
<evidence type="ECO:0000313" key="6">
    <source>
        <dbReference type="Proteomes" id="UP000532247"/>
    </source>
</evidence>
<dbReference type="RefSeq" id="WP_054579146.1">
    <property type="nucleotide sequence ID" value="NZ_CP054704.1"/>
</dbReference>
<evidence type="ECO:0000256" key="2">
    <source>
        <dbReference type="ARBA" id="ARBA00011901"/>
    </source>
</evidence>
<dbReference type="PANTHER" id="PTHR30404:SF0">
    <property type="entry name" value="N-ACETYLMURAMOYL-L-ALANINE AMIDASE AMIC"/>
    <property type="match status" value="1"/>
</dbReference>
<protein>
    <recommendedName>
        <fullName evidence="2">N-acetylmuramoyl-L-alanine amidase</fullName>
        <ecNumber evidence="2">3.5.1.28</ecNumber>
    </recommendedName>
</protein>
<dbReference type="EMBL" id="VTYF01000023">
    <property type="protein sequence ID" value="NOI11855.1"/>
    <property type="molecule type" value="Genomic_DNA"/>
</dbReference>
<dbReference type="CDD" id="cd02696">
    <property type="entry name" value="MurNAc-LAA"/>
    <property type="match status" value="1"/>
</dbReference>